<dbReference type="AlphaFoldDB" id="A0A0A9DIA7"/>
<accession>A0A0A9DIA7</accession>
<proteinExistence type="predicted"/>
<reference evidence="1" key="1">
    <citation type="submission" date="2014-09" db="EMBL/GenBank/DDBJ databases">
        <authorList>
            <person name="Magalhaes I.L.F."/>
            <person name="Oliveira U."/>
            <person name="Santos F.R."/>
            <person name="Vidigal T.H.D.A."/>
            <person name="Brescovit A.D."/>
            <person name="Santos A.J."/>
        </authorList>
    </citation>
    <scope>NUCLEOTIDE SEQUENCE</scope>
    <source>
        <tissue evidence="1">Shoot tissue taken approximately 20 cm above the soil surface</tissue>
    </source>
</reference>
<protein>
    <submittedName>
        <fullName evidence="1">Uncharacterized protein</fullName>
    </submittedName>
</protein>
<sequence length="57" mass="6917">MHYNCMQLNALPYWMHGWKPKVAGNNTMFGHFSLDKLHYFVLVHHTHFRKKRVTSYP</sequence>
<reference evidence="1" key="2">
    <citation type="journal article" date="2015" name="Data Brief">
        <title>Shoot transcriptome of the giant reed, Arundo donax.</title>
        <authorList>
            <person name="Barrero R.A."/>
            <person name="Guerrero F.D."/>
            <person name="Moolhuijzen P."/>
            <person name="Goolsby J.A."/>
            <person name="Tidwell J."/>
            <person name="Bellgard S.E."/>
            <person name="Bellgard M.I."/>
        </authorList>
    </citation>
    <scope>NUCLEOTIDE SEQUENCE</scope>
    <source>
        <tissue evidence="1">Shoot tissue taken approximately 20 cm above the soil surface</tissue>
    </source>
</reference>
<evidence type="ECO:0000313" key="1">
    <source>
        <dbReference type="EMBL" id="JAD85390.1"/>
    </source>
</evidence>
<organism evidence="1">
    <name type="scientific">Arundo donax</name>
    <name type="common">Giant reed</name>
    <name type="synonym">Donax arundinaceus</name>
    <dbReference type="NCBI Taxonomy" id="35708"/>
    <lineage>
        <taxon>Eukaryota</taxon>
        <taxon>Viridiplantae</taxon>
        <taxon>Streptophyta</taxon>
        <taxon>Embryophyta</taxon>
        <taxon>Tracheophyta</taxon>
        <taxon>Spermatophyta</taxon>
        <taxon>Magnoliopsida</taxon>
        <taxon>Liliopsida</taxon>
        <taxon>Poales</taxon>
        <taxon>Poaceae</taxon>
        <taxon>PACMAD clade</taxon>
        <taxon>Arundinoideae</taxon>
        <taxon>Arundineae</taxon>
        <taxon>Arundo</taxon>
    </lineage>
</organism>
<dbReference type="EMBL" id="GBRH01212505">
    <property type="protein sequence ID" value="JAD85390.1"/>
    <property type="molecule type" value="Transcribed_RNA"/>
</dbReference>
<name>A0A0A9DIA7_ARUDO</name>